<evidence type="ECO:0000313" key="1">
    <source>
        <dbReference type="EMBL" id="KAF2659283.1"/>
    </source>
</evidence>
<keyword evidence="2" id="KW-1185">Reference proteome</keyword>
<accession>A0A6A6TJZ0</accession>
<dbReference type="Gene3D" id="3.20.20.210">
    <property type="match status" value="1"/>
</dbReference>
<organism evidence="1 2">
    <name type="scientific">Lophiostoma macrostomum CBS 122681</name>
    <dbReference type="NCBI Taxonomy" id="1314788"/>
    <lineage>
        <taxon>Eukaryota</taxon>
        <taxon>Fungi</taxon>
        <taxon>Dikarya</taxon>
        <taxon>Ascomycota</taxon>
        <taxon>Pezizomycotina</taxon>
        <taxon>Dothideomycetes</taxon>
        <taxon>Pleosporomycetidae</taxon>
        <taxon>Pleosporales</taxon>
        <taxon>Lophiostomataceae</taxon>
        <taxon>Lophiostoma</taxon>
    </lineage>
</organism>
<evidence type="ECO:0008006" key="3">
    <source>
        <dbReference type="Google" id="ProtNLM"/>
    </source>
</evidence>
<dbReference type="InterPro" id="IPR038071">
    <property type="entry name" value="UROD/MetE-like_sf"/>
</dbReference>
<proteinExistence type="predicted"/>
<dbReference type="SUPFAM" id="SSF51726">
    <property type="entry name" value="UROD/MetE-like"/>
    <property type="match status" value="1"/>
</dbReference>
<reference evidence="1" key="1">
    <citation type="journal article" date="2020" name="Stud. Mycol.">
        <title>101 Dothideomycetes genomes: a test case for predicting lifestyles and emergence of pathogens.</title>
        <authorList>
            <person name="Haridas S."/>
            <person name="Albert R."/>
            <person name="Binder M."/>
            <person name="Bloem J."/>
            <person name="Labutti K."/>
            <person name="Salamov A."/>
            <person name="Andreopoulos B."/>
            <person name="Baker S."/>
            <person name="Barry K."/>
            <person name="Bills G."/>
            <person name="Bluhm B."/>
            <person name="Cannon C."/>
            <person name="Castanera R."/>
            <person name="Culley D."/>
            <person name="Daum C."/>
            <person name="Ezra D."/>
            <person name="Gonzalez J."/>
            <person name="Henrissat B."/>
            <person name="Kuo A."/>
            <person name="Liang C."/>
            <person name="Lipzen A."/>
            <person name="Lutzoni F."/>
            <person name="Magnuson J."/>
            <person name="Mondo S."/>
            <person name="Nolan M."/>
            <person name="Ohm R."/>
            <person name="Pangilinan J."/>
            <person name="Park H.-J."/>
            <person name="Ramirez L."/>
            <person name="Alfaro M."/>
            <person name="Sun H."/>
            <person name="Tritt A."/>
            <person name="Yoshinaga Y."/>
            <person name="Zwiers L.-H."/>
            <person name="Turgeon B."/>
            <person name="Goodwin S."/>
            <person name="Spatafora J."/>
            <person name="Crous P."/>
            <person name="Grigoriev I."/>
        </authorList>
    </citation>
    <scope>NUCLEOTIDE SEQUENCE</scope>
    <source>
        <strain evidence="1">CBS 122681</strain>
    </source>
</reference>
<dbReference type="EMBL" id="MU004308">
    <property type="protein sequence ID" value="KAF2659283.1"/>
    <property type="molecule type" value="Genomic_DNA"/>
</dbReference>
<sequence length="359" mass="39592">MPTGVLMVGSVPGTSATQIFTRLATALPNRLNALPDGETGERWNYIGWQLQRFPASSRRMELGGTPLPESGPPTFTLADIQSTGYDEVAIASYADFSHLRAQSVISPTTRFQICLPSTYNVLQGHLKTEVAPLIEPLYEQRLSEALKNITSRIPHEDVVIQWDLCFELTALEFSAGGYTNPRHKAYFSGPVLPGIVSRVVRMCESIPRDVKVAFHLCYGDLGHKHFVDPEGTGFLVDLANALMSEGSIGSRTEWVHVPVPKGRVDEEYFEDMKRLELDKYKHAEGASRTKLYLGLVHAHDESGTRERIKVAENVVPFDFGVATECGMGRTPPEDVESILSICSEVTGGSANAYIKPRLI</sequence>
<dbReference type="Proteomes" id="UP000799324">
    <property type="component" value="Unassembled WGS sequence"/>
</dbReference>
<dbReference type="OrthoDB" id="5422863at2759"/>
<name>A0A6A6TJZ0_9PLEO</name>
<gene>
    <name evidence="1" type="ORF">K491DRAFT_651455</name>
</gene>
<protein>
    <recommendedName>
        <fullName evidence="3">UROD/MetE-like protein</fullName>
    </recommendedName>
</protein>
<dbReference type="AlphaFoldDB" id="A0A6A6TJZ0"/>
<evidence type="ECO:0000313" key="2">
    <source>
        <dbReference type="Proteomes" id="UP000799324"/>
    </source>
</evidence>